<dbReference type="HOGENOM" id="CLU_1796561_0_0_1"/>
<dbReference type="OrthoDB" id="5396311at2759"/>
<gene>
    <name evidence="2" type="ORF">FOMG_02400</name>
</gene>
<dbReference type="Proteomes" id="UP000030703">
    <property type="component" value="Unassembled WGS sequence"/>
</dbReference>
<dbReference type="EMBL" id="JH659330">
    <property type="protein sequence ID" value="EXK43443.1"/>
    <property type="molecule type" value="Genomic_DNA"/>
</dbReference>
<organism evidence="2">
    <name type="scientific">Fusarium oxysporum f. sp. melonis 26406</name>
    <dbReference type="NCBI Taxonomy" id="1089452"/>
    <lineage>
        <taxon>Eukaryota</taxon>
        <taxon>Fungi</taxon>
        <taxon>Dikarya</taxon>
        <taxon>Ascomycota</taxon>
        <taxon>Pezizomycotina</taxon>
        <taxon>Sordariomycetes</taxon>
        <taxon>Hypocreomycetidae</taxon>
        <taxon>Hypocreales</taxon>
        <taxon>Nectriaceae</taxon>
        <taxon>Fusarium</taxon>
        <taxon>Fusarium oxysporum species complex</taxon>
    </lineage>
</organism>
<evidence type="ECO:0000256" key="1">
    <source>
        <dbReference type="SAM" id="MobiDB-lite"/>
    </source>
</evidence>
<name>X0AS76_FUSOX</name>
<proteinExistence type="predicted"/>
<reference evidence="2" key="1">
    <citation type="submission" date="2012-04" db="EMBL/GenBank/DDBJ databases">
        <title>The Genome Sequence of Fusarium oxysporum melonis.</title>
        <authorList>
            <consortium name="The Broad Institute Genome Sequencing Platform"/>
            <person name="Ma L.-J."/>
            <person name="Gale L.R."/>
            <person name="Schwartz D.C."/>
            <person name="Zhou S."/>
            <person name="Corby-Kistler H."/>
            <person name="Young S.K."/>
            <person name="Zeng Q."/>
            <person name="Gargeya S."/>
            <person name="Fitzgerald M."/>
            <person name="Haas B."/>
            <person name="Abouelleil A."/>
            <person name="Alvarado L."/>
            <person name="Arachchi H.M."/>
            <person name="Berlin A."/>
            <person name="Brown A."/>
            <person name="Chapman S.B."/>
            <person name="Chen Z."/>
            <person name="Dunbar C."/>
            <person name="Freedman E."/>
            <person name="Gearin G."/>
            <person name="Goldberg J."/>
            <person name="Griggs A."/>
            <person name="Gujja S."/>
            <person name="Heiman D."/>
            <person name="Howarth C."/>
            <person name="Larson L."/>
            <person name="Lui A."/>
            <person name="MacDonald P.J.P."/>
            <person name="Montmayeur A."/>
            <person name="Murphy C."/>
            <person name="Neiman D."/>
            <person name="Pearson M."/>
            <person name="Priest M."/>
            <person name="Roberts A."/>
            <person name="Saif S."/>
            <person name="Shea T."/>
            <person name="Shenoy N."/>
            <person name="Sisk P."/>
            <person name="Stolte C."/>
            <person name="Sykes S."/>
            <person name="Wortman J."/>
            <person name="Nusbaum C."/>
            <person name="Birren B."/>
        </authorList>
    </citation>
    <scope>NUCLEOTIDE SEQUENCE</scope>
    <source>
        <strain evidence="2">26406</strain>
    </source>
</reference>
<dbReference type="VEuPathDB" id="FungiDB:FOMG_02400"/>
<feature type="region of interest" description="Disordered" evidence="1">
    <location>
        <begin position="1"/>
        <end position="31"/>
    </location>
</feature>
<reference evidence="2" key="2">
    <citation type="submission" date="2012-05" db="EMBL/GenBank/DDBJ databases">
        <title>Annotation of the Genome Sequence of Fusarium oxysporum f. sp. melonis 26406.</title>
        <authorList>
            <consortium name="The Broad Institute Genomics Platform"/>
            <person name="Ma L.-J."/>
            <person name="Corby-Kistler H."/>
            <person name="Broz K."/>
            <person name="Gale L.R."/>
            <person name="Jonkers W."/>
            <person name="O'Donnell K."/>
            <person name="Ploetz R."/>
            <person name="Steinberg C."/>
            <person name="Schwartz D.C."/>
            <person name="VanEtten H."/>
            <person name="Zhou S."/>
            <person name="Young S.K."/>
            <person name="Zeng Q."/>
            <person name="Gargeya S."/>
            <person name="Fitzgerald M."/>
            <person name="Abouelleil A."/>
            <person name="Alvarado L."/>
            <person name="Chapman S.B."/>
            <person name="Gainer-Dewar J."/>
            <person name="Goldberg J."/>
            <person name="Griggs A."/>
            <person name="Gujja S."/>
            <person name="Hansen M."/>
            <person name="Howarth C."/>
            <person name="Imamovic A."/>
            <person name="Ireland A."/>
            <person name="Larimer J."/>
            <person name="McCowan C."/>
            <person name="Murphy C."/>
            <person name="Pearson M."/>
            <person name="Poon T.W."/>
            <person name="Priest M."/>
            <person name="Roberts A."/>
            <person name="Saif S."/>
            <person name="Shea T."/>
            <person name="Sykes S."/>
            <person name="Wortman J."/>
            <person name="Nusbaum C."/>
            <person name="Birren B."/>
        </authorList>
    </citation>
    <scope>NUCLEOTIDE SEQUENCE</scope>
    <source>
        <strain evidence="2">26406</strain>
    </source>
</reference>
<protein>
    <submittedName>
        <fullName evidence="2">Uncharacterized protein</fullName>
    </submittedName>
</protein>
<sequence>MTKVLMNPTATKKPQRPVTPPTPEKGPSECLFKAPRSTAKVRRALACIPPSITIDPTVRLVLGRVGAQLGRQSIELEEKIREIKLLKQLSEELQPQKRRKVTFDSNANFAKVPAIKRPWLLATLESPFLVKSSKGSQDSLQDEL</sequence>
<accession>X0AS76</accession>
<dbReference type="AlphaFoldDB" id="X0AS76"/>
<evidence type="ECO:0000313" key="2">
    <source>
        <dbReference type="EMBL" id="EXK43443.1"/>
    </source>
</evidence>